<comment type="caution">
    <text evidence="1">The sequence shown here is derived from an EMBL/GenBank/DDBJ whole genome shotgun (WGS) entry which is preliminary data.</text>
</comment>
<gene>
    <name evidence="1" type="ORF">B296_00054924</name>
</gene>
<sequence length="58" mass="6292">SGAGHVRRGSGRRDPIGGKLLLTRIVELLRLDLFLKKSNGSKRPAKAAATHETADDRK</sequence>
<protein>
    <submittedName>
        <fullName evidence="1">Uncharacterized protein</fullName>
    </submittedName>
</protein>
<name>A0A426X8Z4_ENSVE</name>
<dbReference type="Proteomes" id="UP000287651">
    <property type="component" value="Unassembled WGS sequence"/>
</dbReference>
<evidence type="ECO:0000313" key="1">
    <source>
        <dbReference type="EMBL" id="RRT35955.1"/>
    </source>
</evidence>
<proteinExistence type="predicted"/>
<feature type="non-terminal residue" evidence="1">
    <location>
        <position position="1"/>
    </location>
</feature>
<dbReference type="AlphaFoldDB" id="A0A426X8Z4"/>
<dbReference type="EMBL" id="AMZH03024276">
    <property type="protein sequence ID" value="RRT35955.1"/>
    <property type="molecule type" value="Genomic_DNA"/>
</dbReference>
<accession>A0A426X8Z4</accession>
<evidence type="ECO:0000313" key="2">
    <source>
        <dbReference type="Proteomes" id="UP000287651"/>
    </source>
</evidence>
<organism evidence="1 2">
    <name type="scientific">Ensete ventricosum</name>
    <name type="common">Abyssinian banana</name>
    <name type="synonym">Musa ensete</name>
    <dbReference type="NCBI Taxonomy" id="4639"/>
    <lineage>
        <taxon>Eukaryota</taxon>
        <taxon>Viridiplantae</taxon>
        <taxon>Streptophyta</taxon>
        <taxon>Embryophyta</taxon>
        <taxon>Tracheophyta</taxon>
        <taxon>Spermatophyta</taxon>
        <taxon>Magnoliopsida</taxon>
        <taxon>Liliopsida</taxon>
        <taxon>Zingiberales</taxon>
        <taxon>Musaceae</taxon>
        <taxon>Ensete</taxon>
    </lineage>
</organism>
<reference evidence="1 2" key="1">
    <citation type="journal article" date="2014" name="Agronomy (Basel)">
        <title>A Draft Genome Sequence for Ensete ventricosum, the Drought-Tolerant Tree Against Hunger.</title>
        <authorList>
            <person name="Harrison J."/>
            <person name="Moore K.A."/>
            <person name="Paszkiewicz K."/>
            <person name="Jones T."/>
            <person name="Grant M."/>
            <person name="Ambacheew D."/>
            <person name="Muzemil S."/>
            <person name="Studholme D.J."/>
        </authorList>
    </citation>
    <scope>NUCLEOTIDE SEQUENCE [LARGE SCALE GENOMIC DNA]</scope>
</reference>